<dbReference type="EMBL" id="JXTC01000158">
    <property type="protein sequence ID" value="PON84666.1"/>
    <property type="molecule type" value="Genomic_DNA"/>
</dbReference>
<dbReference type="AlphaFoldDB" id="A0A2P5EGJ7"/>
<keyword evidence="3" id="KW-1185">Reference proteome</keyword>
<dbReference type="PANTHER" id="PTHR31050">
    <property type="entry name" value="OS08G0413200 PROTEIN"/>
    <property type="match status" value="1"/>
</dbReference>
<feature type="compositionally biased region" description="Basic and acidic residues" evidence="1">
    <location>
        <begin position="92"/>
        <end position="106"/>
    </location>
</feature>
<comment type="caution">
    <text evidence="2">The sequence shown here is derived from an EMBL/GenBank/DDBJ whole genome shotgun (WGS) entry which is preliminary data.</text>
</comment>
<dbReference type="STRING" id="63057.A0A2P5EGJ7"/>
<proteinExistence type="predicted"/>
<gene>
    <name evidence="2" type="ORF">TorRG33x02_194930</name>
</gene>
<organism evidence="2 3">
    <name type="scientific">Trema orientale</name>
    <name type="common">Charcoal tree</name>
    <name type="synonym">Celtis orientalis</name>
    <dbReference type="NCBI Taxonomy" id="63057"/>
    <lineage>
        <taxon>Eukaryota</taxon>
        <taxon>Viridiplantae</taxon>
        <taxon>Streptophyta</taxon>
        <taxon>Embryophyta</taxon>
        <taxon>Tracheophyta</taxon>
        <taxon>Spermatophyta</taxon>
        <taxon>Magnoliopsida</taxon>
        <taxon>eudicotyledons</taxon>
        <taxon>Gunneridae</taxon>
        <taxon>Pentapetalae</taxon>
        <taxon>rosids</taxon>
        <taxon>fabids</taxon>
        <taxon>Rosales</taxon>
        <taxon>Cannabaceae</taxon>
        <taxon>Trema</taxon>
    </lineage>
</organism>
<evidence type="ECO:0000313" key="3">
    <source>
        <dbReference type="Proteomes" id="UP000237000"/>
    </source>
</evidence>
<feature type="region of interest" description="Disordered" evidence="1">
    <location>
        <begin position="92"/>
        <end position="120"/>
    </location>
</feature>
<name>A0A2P5EGJ7_TREOI</name>
<evidence type="ECO:0000313" key="2">
    <source>
        <dbReference type="EMBL" id="PON84666.1"/>
    </source>
</evidence>
<reference evidence="3" key="1">
    <citation type="submission" date="2016-06" db="EMBL/GenBank/DDBJ databases">
        <title>Parallel loss of symbiosis genes in relatives of nitrogen-fixing non-legume Parasponia.</title>
        <authorList>
            <person name="Van Velzen R."/>
            <person name="Holmer R."/>
            <person name="Bu F."/>
            <person name="Rutten L."/>
            <person name="Van Zeijl A."/>
            <person name="Liu W."/>
            <person name="Santuari L."/>
            <person name="Cao Q."/>
            <person name="Sharma T."/>
            <person name="Shen D."/>
            <person name="Roswanjaya Y."/>
            <person name="Wardhani T."/>
            <person name="Kalhor M.S."/>
            <person name="Jansen J."/>
            <person name="Van den Hoogen J."/>
            <person name="Gungor B."/>
            <person name="Hartog M."/>
            <person name="Hontelez J."/>
            <person name="Verver J."/>
            <person name="Yang W.-C."/>
            <person name="Schijlen E."/>
            <person name="Repin R."/>
            <person name="Schilthuizen M."/>
            <person name="Schranz E."/>
            <person name="Heidstra R."/>
            <person name="Miyata K."/>
            <person name="Fedorova E."/>
            <person name="Kohlen W."/>
            <person name="Bisseling T."/>
            <person name="Smit S."/>
            <person name="Geurts R."/>
        </authorList>
    </citation>
    <scope>NUCLEOTIDE SEQUENCE [LARGE SCALE GENOMIC DNA]</scope>
    <source>
        <strain evidence="3">cv. RG33-2</strain>
    </source>
</reference>
<dbReference type="PANTHER" id="PTHR31050:SF3">
    <property type="entry name" value="OS08G0412800 PROTEIN"/>
    <property type="match status" value="1"/>
</dbReference>
<protein>
    <submittedName>
        <fullName evidence="2">Uncharacterized protein</fullName>
    </submittedName>
</protein>
<accession>A0A2P5EGJ7</accession>
<sequence>MSRFNGSNYLAWKLKMCAILIENGCAIALKGKENHLKEMKDEVFDERDELATANIYLAPDEFMLLAEESCRKTNNGGSSSDAFMARSRFRYRDDGSKDQDGSDIRGKNVPRFHGGVRGSRRVSSPVLEEKVLATLHVDASQLLARRSSGSSLRTRLPRLDSLLSNSSSVSMVVGKWYFPFVFIKELDGKLKEQTEKSVFYEMTLEQRWDRIFECDNIGTDMKVVSSSRGDQEEDQAERLLGLSILLTERMRWEQERVGCLVDESERRVNVKRTEEFDGRDISKWNKFGCYVLVERFVLKIADGTILLTHDFKHISQISSIWGVLLGHIYLYTHIRVL</sequence>
<dbReference type="InParanoid" id="A0A2P5EGJ7"/>
<evidence type="ECO:0000256" key="1">
    <source>
        <dbReference type="SAM" id="MobiDB-lite"/>
    </source>
</evidence>
<dbReference type="Proteomes" id="UP000237000">
    <property type="component" value="Unassembled WGS sequence"/>
</dbReference>